<feature type="chain" id="PRO_5045713388" evidence="1">
    <location>
        <begin position="20"/>
        <end position="158"/>
    </location>
</feature>
<evidence type="ECO:0000313" key="3">
    <source>
        <dbReference type="Proteomes" id="UP001194696"/>
    </source>
</evidence>
<gene>
    <name evidence="2" type="ORF">BGZ96_011283</name>
</gene>
<organism evidence="2 3">
    <name type="scientific">Linnemannia gamsii</name>
    <dbReference type="NCBI Taxonomy" id="64522"/>
    <lineage>
        <taxon>Eukaryota</taxon>
        <taxon>Fungi</taxon>
        <taxon>Fungi incertae sedis</taxon>
        <taxon>Mucoromycota</taxon>
        <taxon>Mortierellomycotina</taxon>
        <taxon>Mortierellomycetes</taxon>
        <taxon>Mortierellales</taxon>
        <taxon>Mortierellaceae</taxon>
        <taxon>Linnemannia</taxon>
    </lineage>
</organism>
<evidence type="ECO:0000256" key="1">
    <source>
        <dbReference type="SAM" id="SignalP"/>
    </source>
</evidence>
<reference evidence="2 3" key="1">
    <citation type="journal article" date="2020" name="Fungal Divers.">
        <title>Resolving the Mortierellaceae phylogeny through synthesis of multi-gene phylogenetics and phylogenomics.</title>
        <authorList>
            <person name="Vandepol N."/>
            <person name="Liber J."/>
            <person name="Desiro A."/>
            <person name="Na H."/>
            <person name="Kennedy M."/>
            <person name="Barry K."/>
            <person name="Grigoriev I.V."/>
            <person name="Miller A.N."/>
            <person name="O'Donnell K."/>
            <person name="Stajich J.E."/>
            <person name="Bonito G."/>
        </authorList>
    </citation>
    <scope>NUCLEOTIDE SEQUENCE [LARGE SCALE GENOMIC DNA]</scope>
    <source>
        <strain evidence="2 3">AD045</strain>
    </source>
</reference>
<evidence type="ECO:0000313" key="2">
    <source>
        <dbReference type="EMBL" id="KAG0284348.1"/>
    </source>
</evidence>
<keyword evidence="3" id="KW-1185">Reference proteome</keyword>
<name>A0ABQ7JSJ2_9FUNG</name>
<feature type="non-terminal residue" evidence="2">
    <location>
        <position position="158"/>
    </location>
</feature>
<sequence>MRLFTIATIALTVLPLVLAQPALENDATTKVRTDVKDTPSDSVHAYPLTAREQNMCDDLISLLTDTIEEAQSIIYAILEKASSLLAPVISYNQRHDLLWIRSIAGQFGQEYVLADSYKFTKRSVNLWLARYADRQDTNLRVYADLLGISSSNVFIEAR</sequence>
<proteinExistence type="predicted"/>
<feature type="signal peptide" evidence="1">
    <location>
        <begin position="1"/>
        <end position="19"/>
    </location>
</feature>
<dbReference type="Proteomes" id="UP001194696">
    <property type="component" value="Unassembled WGS sequence"/>
</dbReference>
<keyword evidence="1" id="KW-0732">Signal</keyword>
<dbReference type="EMBL" id="JAAAIM010000783">
    <property type="protein sequence ID" value="KAG0284348.1"/>
    <property type="molecule type" value="Genomic_DNA"/>
</dbReference>
<comment type="caution">
    <text evidence="2">The sequence shown here is derived from an EMBL/GenBank/DDBJ whole genome shotgun (WGS) entry which is preliminary data.</text>
</comment>
<accession>A0ABQ7JSJ2</accession>
<protein>
    <submittedName>
        <fullName evidence="2">Uncharacterized protein</fullName>
    </submittedName>
</protein>